<dbReference type="OrthoDB" id="6770063at2759"/>
<dbReference type="EMBL" id="CCKQ01015023">
    <property type="protein sequence ID" value="CDW86836.1"/>
    <property type="molecule type" value="Genomic_DNA"/>
</dbReference>
<protein>
    <submittedName>
        <fullName evidence="4">Major facilitator superfamily protein</fullName>
    </submittedName>
</protein>
<name>A0A078AXP2_STYLE</name>
<gene>
    <name evidence="4" type="primary">Contig19441.g20612</name>
    <name evidence="4" type="ORF">STYLEM_15935</name>
</gene>
<feature type="transmembrane region" description="Helical" evidence="3">
    <location>
        <begin position="318"/>
        <end position="336"/>
    </location>
</feature>
<dbReference type="Gene3D" id="1.20.1250.20">
    <property type="entry name" value="MFS general substrate transporter like domains"/>
    <property type="match status" value="2"/>
</dbReference>
<feature type="coiled-coil region" evidence="1">
    <location>
        <begin position="196"/>
        <end position="224"/>
    </location>
</feature>
<dbReference type="InParanoid" id="A0A078AXP2"/>
<evidence type="ECO:0000313" key="4">
    <source>
        <dbReference type="EMBL" id="CDW86836.1"/>
    </source>
</evidence>
<feature type="transmembrane region" description="Helical" evidence="3">
    <location>
        <begin position="348"/>
        <end position="365"/>
    </location>
</feature>
<dbReference type="PANTHER" id="PTHR23512:SF12">
    <property type="entry name" value="TRANSPORTER, PUTATIVE (AFU_ORTHOLOGUE AFUA_4G00260)-RELATED"/>
    <property type="match status" value="1"/>
</dbReference>
<feature type="region of interest" description="Disordered" evidence="2">
    <location>
        <begin position="453"/>
        <end position="482"/>
    </location>
</feature>
<dbReference type="AlphaFoldDB" id="A0A078AXP2"/>
<organism evidence="4 5">
    <name type="scientific">Stylonychia lemnae</name>
    <name type="common">Ciliate</name>
    <dbReference type="NCBI Taxonomy" id="5949"/>
    <lineage>
        <taxon>Eukaryota</taxon>
        <taxon>Sar</taxon>
        <taxon>Alveolata</taxon>
        <taxon>Ciliophora</taxon>
        <taxon>Intramacronucleata</taxon>
        <taxon>Spirotrichea</taxon>
        <taxon>Stichotrichia</taxon>
        <taxon>Sporadotrichida</taxon>
        <taxon>Oxytrichidae</taxon>
        <taxon>Stylonychinae</taxon>
        <taxon>Stylonychia</taxon>
    </lineage>
</organism>
<reference evidence="4 5" key="1">
    <citation type="submission" date="2014-06" db="EMBL/GenBank/DDBJ databases">
        <authorList>
            <person name="Swart Estienne"/>
        </authorList>
    </citation>
    <scope>NUCLEOTIDE SEQUENCE [LARGE SCALE GENOMIC DNA]</scope>
    <source>
        <strain evidence="4 5">130c</strain>
    </source>
</reference>
<dbReference type="GO" id="GO:0016020">
    <property type="term" value="C:membrane"/>
    <property type="evidence" value="ECO:0007669"/>
    <property type="project" value="UniProtKB-SubCell"/>
</dbReference>
<sequence>MEPEECAAFRNAIENKKNRHAPQQEELPISNNQKKFNYLYMTNTTLYMKQQNLNEQQVHIKKKNLRILMIFLCASVNFGKYLFYISTKIYSAFTGNSMPPLQREIQQQMGIIDSDFNLIICIRNLPNLIVPFVLANFIEKYGMKKTLISLSIMCSLGQLLQTLGLTYMNFYLCAIGRIIFGFRSLISAYYVTTIHEAVIENNLKDRAKEKEKEEQELIKSKNTEKQIDLDQDVRQDLNQVKKGELPYEYFLLCIVYSFGFCCVHSFYHNMSNLLQSRFGFNNEDAGHISSLPYIIAAFSTPILGMIFSRFGERHYDKVILSATFTLLIVHSTILYIPDALPGQPPQYLVIAPIALFGLGHALFLAKAFSYMKISENIGTMLMTYTTGIIRVRTNSFHAVNALFTTMAVIVNIAALVYYRAVQIKFNQDDLKQQKEGKDIFYDQINQFDDSIVKSDQGQPEHRGQKNGDTSNDQSTTIGEDEDDLFIEENAQINLK</sequence>
<evidence type="ECO:0000313" key="5">
    <source>
        <dbReference type="Proteomes" id="UP000039865"/>
    </source>
</evidence>
<keyword evidence="3" id="KW-0812">Transmembrane</keyword>
<keyword evidence="3" id="KW-0472">Membrane</keyword>
<keyword evidence="5" id="KW-1185">Reference proteome</keyword>
<proteinExistence type="predicted"/>
<feature type="compositionally biased region" description="Polar residues" evidence="2">
    <location>
        <begin position="466"/>
        <end position="477"/>
    </location>
</feature>
<accession>A0A078AXP2</accession>
<dbReference type="Proteomes" id="UP000039865">
    <property type="component" value="Unassembled WGS sequence"/>
</dbReference>
<evidence type="ECO:0000256" key="1">
    <source>
        <dbReference type="SAM" id="Coils"/>
    </source>
</evidence>
<feature type="transmembrane region" description="Helical" evidence="3">
    <location>
        <begin position="67"/>
        <end position="85"/>
    </location>
</feature>
<keyword evidence="1" id="KW-0175">Coiled coil</keyword>
<dbReference type="SUPFAM" id="SSF103473">
    <property type="entry name" value="MFS general substrate transporter"/>
    <property type="match status" value="1"/>
</dbReference>
<feature type="transmembrane region" description="Helical" evidence="3">
    <location>
        <begin position="398"/>
        <end position="418"/>
    </location>
</feature>
<dbReference type="PANTHER" id="PTHR23512">
    <property type="entry name" value="MAJOR FACILITATOR SUPERFAMILY DOMAIN-CONTAINING PROTEIN 1"/>
    <property type="match status" value="1"/>
</dbReference>
<feature type="transmembrane region" description="Helical" evidence="3">
    <location>
        <begin position="249"/>
        <end position="267"/>
    </location>
</feature>
<keyword evidence="3" id="KW-1133">Transmembrane helix</keyword>
<evidence type="ECO:0000256" key="3">
    <source>
        <dbReference type="SAM" id="Phobius"/>
    </source>
</evidence>
<dbReference type="InterPro" id="IPR036259">
    <property type="entry name" value="MFS_trans_sf"/>
</dbReference>
<dbReference type="InterPro" id="IPR052187">
    <property type="entry name" value="MFSD1"/>
</dbReference>
<evidence type="ECO:0000256" key="2">
    <source>
        <dbReference type="SAM" id="MobiDB-lite"/>
    </source>
</evidence>
<feature type="transmembrane region" description="Helical" evidence="3">
    <location>
        <begin position="287"/>
        <end position="306"/>
    </location>
</feature>